<evidence type="ECO:0000259" key="1">
    <source>
        <dbReference type="Pfam" id="PF07484"/>
    </source>
</evidence>
<name>A0A3B7MMT6_9BACT</name>
<organism evidence="2 3">
    <name type="scientific">Paraflavitalea soli</name>
    <dbReference type="NCBI Taxonomy" id="2315862"/>
    <lineage>
        <taxon>Bacteria</taxon>
        <taxon>Pseudomonadati</taxon>
        <taxon>Bacteroidota</taxon>
        <taxon>Chitinophagia</taxon>
        <taxon>Chitinophagales</taxon>
        <taxon>Chitinophagaceae</taxon>
        <taxon>Paraflavitalea</taxon>
    </lineage>
</organism>
<dbReference type="EMBL" id="CP032157">
    <property type="protein sequence ID" value="AXY75047.1"/>
    <property type="molecule type" value="Genomic_DNA"/>
</dbReference>
<dbReference type="SUPFAM" id="SSF88874">
    <property type="entry name" value="Receptor-binding domain of short tail fibre protein gp12"/>
    <property type="match status" value="1"/>
</dbReference>
<feature type="domain" description="Phage tail collar" evidence="1">
    <location>
        <begin position="10"/>
        <end position="63"/>
    </location>
</feature>
<evidence type="ECO:0000313" key="3">
    <source>
        <dbReference type="Proteomes" id="UP000263900"/>
    </source>
</evidence>
<evidence type="ECO:0000313" key="2">
    <source>
        <dbReference type="EMBL" id="AXY75047.1"/>
    </source>
</evidence>
<gene>
    <name evidence="2" type="ORF">D3H65_14140</name>
</gene>
<dbReference type="Pfam" id="PF07484">
    <property type="entry name" value="Collar"/>
    <property type="match status" value="1"/>
</dbReference>
<proteinExistence type="predicted"/>
<dbReference type="InterPro" id="IPR011083">
    <property type="entry name" value="Phage_tail_collar_dom"/>
</dbReference>
<dbReference type="AlphaFoldDB" id="A0A3B7MMT6"/>
<dbReference type="Gene3D" id="3.90.1340.10">
    <property type="entry name" value="Phage tail collar domain"/>
    <property type="match status" value="1"/>
</dbReference>
<reference evidence="2 3" key="1">
    <citation type="submission" date="2018-09" db="EMBL/GenBank/DDBJ databases">
        <title>Genome sequencing of strain 6GH32-13.</title>
        <authorList>
            <person name="Weon H.-Y."/>
            <person name="Heo J."/>
            <person name="Kwon S.-W."/>
        </authorList>
    </citation>
    <scope>NUCLEOTIDE SEQUENCE [LARGE SCALE GENOMIC DNA]</scope>
    <source>
        <strain evidence="2 3">5GH32-13</strain>
    </source>
</reference>
<dbReference type="RefSeq" id="WP_119050929.1">
    <property type="nucleotide sequence ID" value="NZ_CP032157.1"/>
</dbReference>
<dbReference type="OrthoDB" id="9810174at2"/>
<accession>A0A3B7MMT6</accession>
<sequence length="183" mass="18826">MFVDQYLANVTIFAGNFAPRGWAFCQGQLMSISEYTALFALIGTTYGGDGQVTFALPDLRSRVAVHAGQAPGLSTYIIGQAAGTENVTILTTQLASHTHTFVSATGKPTANSAVGTVADPTNAVPAALSINAYNSASSGSVMGTATCTATTAPTGQTNPTPIISPFLAMNYIIALEGIFPSRN</sequence>
<dbReference type="KEGG" id="pseg:D3H65_14140"/>
<keyword evidence="3" id="KW-1185">Reference proteome</keyword>
<dbReference type="Proteomes" id="UP000263900">
    <property type="component" value="Chromosome"/>
</dbReference>
<dbReference type="InterPro" id="IPR037053">
    <property type="entry name" value="Phage_tail_collar_dom_sf"/>
</dbReference>
<protein>
    <submittedName>
        <fullName evidence="2">Phage tail protein</fullName>
    </submittedName>
</protein>